<keyword evidence="3" id="KW-1185">Reference proteome</keyword>
<organism evidence="2 3">
    <name type="scientific">Paramuricea clavata</name>
    <name type="common">Red gorgonian</name>
    <name type="synonym">Violescent sea-whip</name>
    <dbReference type="NCBI Taxonomy" id="317549"/>
    <lineage>
        <taxon>Eukaryota</taxon>
        <taxon>Metazoa</taxon>
        <taxon>Cnidaria</taxon>
        <taxon>Anthozoa</taxon>
        <taxon>Octocorallia</taxon>
        <taxon>Malacalcyonacea</taxon>
        <taxon>Plexauridae</taxon>
        <taxon>Paramuricea</taxon>
    </lineage>
</organism>
<dbReference type="GO" id="GO:0003723">
    <property type="term" value="F:RNA binding"/>
    <property type="evidence" value="ECO:0007669"/>
    <property type="project" value="TreeGrafter"/>
</dbReference>
<feature type="compositionally biased region" description="Basic and acidic residues" evidence="1">
    <location>
        <begin position="135"/>
        <end position="144"/>
    </location>
</feature>
<dbReference type="InterPro" id="IPR039119">
    <property type="entry name" value="ABT1/Esf2"/>
</dbReference>
<feature type="region of interest" description="Disordered" evidence="1">
    <location>
        <begin position="115"/>
        <end position="169"/>
    </location>
</feature>
<evidence type="ECO:0000256" key="1">
    <source>
        <dbReference type="SAM" id="MobiDB-lite"/>
    </source>
</evidence>
<dbReference type="GO" id="GO:0000472">
    <property type="term" value="P:endonucleolytic cleavage to generate mature 5'-end of SSU-rRNA from (SSU-rRNA, 5.8S rRNA, LSU-rRNA)"/>
    <property type="evidence" value="ECO:0007669"/>
    <property type="project" value="TreeGrafter"/>
</dbReference>
<comment type="caution">
    <text evidence="2">The sequence shown here is derived from an EMBL/GenBank/DDBJ whole genome shotgun (WGS) entry which is preliminary data.</text>
</comment>
<dbReference type="AlphaFoldDB" id="A0A6S7GS41"/>
<proteinExistence type="predicted"/>
<dbReference type="GO" id="GO:0000480">
    <property type="term" value="P:endonucleolytic cleavage in 5'-ETS of tricistronic rRNA transcript (SSU-rRNA, 5.8S rRNA, LSU-rRNA)"/>
    <property type="evidence" value="ECO:0007669"/>
    <property type="project" value="TreeGrafter"/>
</dbReference>
<dbReference type="GO" id="GO:0000447">
    <property type="term" value="P:endonucleolytic cleavage in ITS1 to separate SSU-rRNA from 5.8S rRNA and LSU-rRNA from tricistronic rRNA transcript (SSU-rRNA, 5.8S rRNA, LSU-rRNA)"/>
    <property type="evidence" value="ECO:0007669"/>
    <property type="project" value="TreeGrafter"/>
</dbReference>
<evidence type="ECO:0000313" key="2">
    <source>
        <dbReference type="EMBL" id="CAB3987420.1"/>
    </source>
</evidence>
<dbReference type="PANTHER" id="PTHR12311">
    <property type="entry name" value="ACTIVATOR OF BASAL TRANSCRIPTION 1"/>
    <property type="match status" value="1"/>
</dbReference>
<reference evidence="2" key="1">
    <citation type="submission" date="2020-04" db="EMBL/GenBank/DDBJ databases">
        <authorList>
            <person name="Alioto T."/>
            <person name="Alioto T."/>
            <person name="Gomez Garrido J."/>
        </authorList>
    </citation>
    <scope>NUCLEOTIDE SEQUENCE</scope>
    <source>
        <strain evidence="2">A484AB</strain>
    </source>
</reference>
<dbReference type="Proteomes" id="UP001152795">
    <property type="component" value="Unassembled WGS sequence"/>
</dbReference>
<protein>
    <submittedName>
        <fullName evidence="2">Activator of basal transcription 1</fullName>
    </submittedName>
</protein>
<name>A0A6S7GS41_PARCT</name>
<dbReference type="PANTHER" id="PTHR12311:SF7">
    <property type="entry name" value="ACTIVATOR OF BASAL TRANSCRIPTION 1"/>
    <property type="match status" value="1"/>
</dbReference>
<dbReference type="GO" id="GO:0005730">
    <property type="term" value="C:nucleolus"/>
    <property type="evidence" value="ECO:0007669"/>
    <property type="project" value="TreeGrafter"/>
</dbReference>
<dbReference type="EMBL" id="CACRXK020001171">
    <property type="protein sequence ID" value="CAB3987420.1"/>
    <property type="molecule type" value="Genomic_DNA"/>
</dbReference>
<dbReference type="OrthoDB" id="287393at2759"/>
<dbReference type="GO" id="GO:0034462">
    <property type="term" value="P:small-subunit processome assembly"/>
    <property type="evidence" value="ECO:0007669"/>
    <property type="project" value="TreeGrafter"/>
</dbReference>
<gene>
    <name evidence="2" type="ORF">PACLA_8A012150</name>
</gene>
<accession>A0A6S7GS41</accession>
<sequence>MFLDPMARKRRKKYGGNKGKCFTEGWLEFKDRNVAKSVAASLNNTIVGGKKRNYYHDDIWNIKYLQKFKWSHLSEKMAYQKAVREQRMRTEISQAKREANFYLENVDKNKAFKAMEKRRKKKNSEDINTKPAKIRRLERAAKTKSDKKKVSPAANTQLSKSLLKKVSCR</sequence>
<evidence type="ECO:0000313" key="3">
    <source>
        <dbReference type="Proteomes" id="UP001152795"/>
    </source>
</evidence>